<gene>
    <name evidence="10" type="ORF">M0813_04918</name>
</gene>
<feature type="domain" description="Protein kinase" evidence="9">
    <location>
        <begin position="8"/>
        <end position="260"/>
    </location>
</feature>
<evidence type="ECO:0000256" key="6">
    <source>
        <dbReference type="PROSITE-ProRule" id="PRU10141"/>
    </source>
</evidence>
<dbReference type="Gene3D" id="1.10.510.10">
    <property type="entry name" value="Transferase(Phosphotransferase) domain 1"/>
    <property type="match status" value="1"/>
</dbReference>
<dbReference type="PROSITE" id="PS00107">
    <property type="entry name" value="PROTEIN_KINASE_ATP"/>
    <property type="match status" value="1"/>
</dbReference>
<reference evidence="10" key="1">
    <citation type="submission" date="2022-08" db="EMBL/GenBank/DDBJ databases">
        <title>Novel sulfate-reducing endosymbionts in the free-living metamonad Anaeramoeba.</title>
        <authorList>
            <person name="Jerlstrom-Hultqvist J."/>
            <person name="Cepicka I."/>
            <person name="Gallot-Lavallee L."/>
            <person name="Salas-Leiva D."/>
            <person name="Curtis B.A."/>
            <person name="Zahonova K."/>
            <person name="Pipaliya S."/>
            <person name="Dacks J."/>
            <person name="Roger A.J."/>
        </authorList>
    </citation>
    <scope>NUCLEOTIDE SEQUENCE</scope>
    <source>
        <strain evidence="10">Schooner1</strain>
    </source>
</reference>
<dbReference type="InterPro" id="IPR008271">
    <property type="entry name" value="Ser/Thr_kinase_AS"/>
</dbReference>
<proteinExistence type="predicted"/>
<keyword evidence="11" id="KW-1185">Reference proteome</keyword>
<dbReference type="GO" id="GO:0016301">
    <property type="term" value="F:kinase activity"/>
    <property type="evidence" value="ECO:0007669"/>
    <property type="project" value="UniProtKB-KW"/>
</dbReference>
<evidence type="ECO:0000256" key="1">
    <source>
        <dbReference type="ARBA" id="ARBA00022527"/>
    </source>
</evidence>
<evidence type="ECO:0000256" key="3">
    <source>
        <dbReference type="ARBA" id="ARBA00022741"/>
    </source>
</evidence>
<feature type="region of interest" description="Disordered" evidence="8">
    <location>
        <begin position="335"/>
        <end position="355"/>
    </location>
</feature>
<keyword evidence="2" id="KW-0808">Transferase</keyword>
<accession>A0ABQ8XIU4</accession>
<keyword evidence="1" id="KW-0723">Serine/threonine-protein kinase</keyword>
<keyword evidence="7" id="KW-0175">Coiled coil</keyword>
<comment type="caution">
    <text evidence="10">The sequence shown here is derived from an EMBL/GenBank/DDBJ whole genome shotgun (WGS) entry which is preliminary data.</text>
</comment>
<dbReference type="Pfam" id="PF00069">
    <property type="entry name" value="Pkinase"/>
    <property type="match status" value="1"/>
</dbReference>
<evidence type="ECO:0000256" key="7">
    <source>
        <dbReference type="SAM" id="Coils"/>
    </source>
</evidence>
<evidence type="ECO:0000313" key="10">
    <source>
        <dbReference type="EMBL" id="KAJ6232396.1"/>
    </source>
</evidence>
<dbReference type="SMART" id="SM00220">
    <property type="entry name" value="S_TKc"/>
    <property type="match status" value="1"/>
</dbReference>
<evidence type="ECO:0000256" key="8">
    <source>
        <dbReference type="SAM" id="MobiDB-lite"/>
    </source>
</evidence>
<evidence type="ECO:0000256" key="2">
    <source>
        <dbReference type="ARBA" id="ARBA00022679"/>
    </source>
</evidence>
<sequence length="648" mass="76177">MSETVGPYILGKTLGTGSTGKVKEGTHNQTGERVAIKIIFKKTLKSYKSREKINREISILRFLSHPNILNLYDVYETSKYLFLIMELVEGGELFDYLTSRGMLPRSQTLVFFQQMILGLEYMHNHLICHRDLKPENLLLDKNDNLKIADFGMAQLMKSGKLLNTSCGSPHYAAPEVIAGKKYDGKYADVWCCGVILFALLSGRLPFDSHNIKRLLAKVKRGVYQMPKSFNEYEKDLISKILVVDPKKRITIKKIKKHPFFTANFPKIYKFPSYPFPKKLIGPIQSEDIDMRIINSLINLGWNKDKDGLKLILGNKEVNHEKIFYHLYQKQILKRKKEKKKKEKRRKKKKKKIKNNRIYQQDEFEQNFNEGLIFGGEDIIDIEERSDVDQEWLEMAIGGMNIEETEKEEKIEKNKFQPKNTQRKGKQILLKEKKQNDRITNNNSPLQFGDSLPTEFIRNRNKTNFEFLNESFDGKLPYGTPRFHRIKQETQLSQFQSPPNQPYTTSPKKKWFGSFLNKKSQENESFQVDEKINNVNQIMNNEQKKEIEKQRELRKLKKLKKLIKEIKRTSNDSIYVIGSKIQKVLSQNKLQFTYPHQFLLKVFSDDIKMRIEIEEISKFKYIIHFLYKKGDIKLYATKLKQIIDLLSFH</sequence>
<organism evidence="10 11">
    <name type="scientific">Anaeramoeba flamelloides</name>
    <dbReference type="NCBI Taxonomy" id="1746091"/>
    <lineage>
        <taxon>Eukaryota</taxon>
        <taxon>Metamonada</taxon>
        <taxon>Anaeramoebidae</taxon>
        <taxon>Anaeramoeba</taxon>
    </lineage>
</organism>
<feature type="binding site" evidence="6">
    <location>
        <position position="41"/>
    </location>
    <ligand>
        <name>ATP</name>
        <dbReference type="ChEBI" id="CHEBI:30616"/>
    </ligand>
</feature>
<evidence type="ECO:0000259" key="9">
    <source>
        <dbReference type="PROSITE" id="PS50011"/>
    </source>
</evidence>
<dbReference type="PROSITE" id="PS00108">
    <property type="entry name" value="PROTEIN_KINASE_ST"/>
    <property type="match status" value="1"/>
</dbReference>
<feature type="region of interest" description="Disordered" evidence="8">
    <location>
        <begin position="407"/>
        <end position="451"/>
    </location>
</feature>
<dbReference type="InterPro" id="IPR000719">
    <property type="entry name" value="Prot_kinase_dom"/>
</dbReference>
<feature type="compositionally biased region" description="Basic residues" evidence="8">
    <location>
        <begin position="335"/>
        <end position="354"/>
    </location>
</feature>
<dbReference type="PANTHER" id="PTHR24346:SF82">
    <property type="entry name" value="KP78A-RELATED"/>
    <property type="match status" value="1"/>
</dbReference>
<dbReference type="InterPro" id="IPR017441">
    <property type="entry name" value="Protein_kinase_ATP_BS"/>
</dbReference>
<dbReference type="InterPro" id="IPR011009">
    <property type="entry name" value="Kinase-like_dom_sf"/>
</dbReference>
<name>A0ABQ8XIU4_9EUKA</name>
<protein>
    <submittedName>
        <fullName evidence="10">Serine/threonine-protein kinase gin4-related</fullName>
    </submittedName>
</protein>
<evidence type="ECO:0000256" key="5">
    <source>
        <dbReference type="ARBA" id="ARBA00022840"/>
    </source>
</evidence>
<keyword evidence="4 10" id="KW-0418">Kinase</keyword>
<keyword evidence="5 6" id="KW-0067">ATP-binding</keyword>
<dbReference type="SUPFAM" id="SSF56112">
    <property type="entry name" value="Protein kinase-like (PK-like)"/>
    <property type="match status" value="1"/>
</dbReference>
<dbReference type="EMBL" id="JAOAOG010000292">
    <property type="protein sequence ID" value="KAJ6232396.1"/>
    <property type="molecule type" value="Genomic_DNA"/>
</dbReference>
<evidence type="ECO:0000313" key="11">
    <source>
        <dbReference type="Proteomes" id="UP001150062"/>
    </source>
</evidence>
<dbReference type="Proteomes" id="UP001150062">
    <property type="component" value="Unassembled WGS sequence"/>
</dbReference>
<dbReference type="PANTHER" id="PTHR24346">
    <property type="entry name" value="MAP/MICROTUBULE AFFINITY-REGULATING KINASE"/>
    <property type="match status" value="1"/>
</dbReference>
<feature type="coiled-coil region" evidence="7">
    <location>
        <begin position="538"/>
        <end position="568"/>
    </location>
</feature>
<dbReference type="PROSITE" id="PS50011">
    <property type="entry name" value="PROTEIN_KINASE_DOM"/>
    <property type="match status" value="1"/>
</dbReference>
<keyword evidence="3 6" id="KW-0547">Nucleotide-binding</keyword>
<evidence type="ECO:0000256" key="4">
    <source>
        <dbReference type="ARBA" id="ARBA00022777"/>
    </source>
</evidence>